<comment type="caution">
    <text evidence="2">The sequence shown here is derived from an EMBL/GenBank/DDBJ whole genome shotgun (WGS) entry which is preliminary data.</text>
</comment>
<evidence type="ECO:0000256" key="1">
    <source>
        <dbReference type="SAM" id="MobiDB-lite"/>
    </source>
</evidence>
<protein>
    <submittedName>
        <fullName evidence="2">Uncharacterized protein</fullName>
    </submittedName>
</protein>
<name>A0A1Q9E5N6_SYMMI</name>
<dbReference type="AlphaFoldDB" id="A0A1Q9E5N6"/>
<keyword evidence="3" id="KW-1185">Reference proteome</keyword>
<dbReference type="InterPro" id="IPR011990">
    <property type="entry name" value="TPR-like_helical_dom_sf"/>
</dbReference>
<dbReference type="EMBL" id="LSRX01000256">
    <property type="protein sequence ID" value="OLQ02731.1"/>
    <property type="molecule type" value="Genomic_DNA"/>
</dbReference>
<evidence type="ECO:0000313" key="2">
    <source>
        <dbReference type="EMBL" id="OLQ02731.1"/>
    </source>
</evidence>
<feature type="compositionally biased region" description="Pro residues" evidence="1">
    <location>
        <begin position="677"/>
        <end position="689"/>
    </location>
</feature>
<proteinExistence type="predicted"/>
<gene>
    <name evidence="2" type="ORF">AK812_SmicGene14401</name>
</gene>
<accession>A0A1Q9E5N6</accession>
<feature type="compositionally biased region" description="Pro residues" evidence="1">
    <location>
        <begin position="642"/>
        <end position="669"/>
    </location>
</feature>
<evidence type="ECO:0000313" key="3">
    <source>
        <dbReference type="Proteomes" id="UP000186817"/>
    </source>
</evidence>
<reference evidence="2 3" key="1">
    <citation type="submission" date="2016-02" db="EMBL/GenBank/DDBJ databases">
        <title>Genome analysis of coral dinoflagellate symbionts highlights evolutionary adaptations to a symbiotic lifestyle.</title>
        <authorList>
            <person name="Aranda M."/>
            <person name="Li Y."/>
            <person name="Liew Y.J."/>
            <person name="Baumgarten S."/>
            <person name="Simakov O."/>
            <person name="Wilson M."/>
            <person name="Piel J."/>
            <person name="Ashoor H."/>
            <person name="Bougouffa S."/>
            <person name="Bajic V.B."/>
            <person name="Ryu T."/>
            <person name="Ravasi T."/>
            <person name="Bayer T."/>
            <person name="Micklem G."/>
            <person name="Kim H."/>
            <person name="Bhak J."/>
            <person name="Lajeunesse T.C."/>
            <person name="Voolstra C.R."/>
        </authorList>
    </citation>
    <scope>NUCLEOTIDE SEQUENCE [LARGE SCALE GENOMIC DNA]</scope>
    <source>
        <strain evidence="2 3">CCMP2467</strain>
    </source>
</reference>
<feature type="region of interest" description="Disordered" evidence="1">
    <location>
        <begin position="642"/>
        <end position="692"/>
    </location>
</feature>
<dbReference type="Gene3D" id="1.25.40.10">
    <property type="entry name" value="Tetratricopeptide repeat domain"/>
    <property type="match status" value="1"/>
</dbReference>
<dbReference type="Proteomes" id="UP000186817">
    <property type="component" value="Unassembled WGS sequence"/>
</dbReference>
<organism evidence="2 3">
    <name type="scientific">Symbiodinium microadriaticum</name>
    <name type="common">Dinoflagellate</name>
    <name type="synonym">Zooxanthella microadriatica</name>
    <dbReference type="NCBI Taxonomy" id="2951"/>
    <lineage>
        <taxon>Eukaryota</taxon>
        <taxon>Sar</taxon>
        <taxon>Alveolata</taxon>
        <taxon>Dinophyceae</taxon>
        <taxon>Suessiales</taxon>
        <taxon>Symbiodiniaceae</taxon>
        <taxon>Symbiodinium</taxon>
    </lineage>
</organism>
<dbReference type="OrthoDB" id="439023at2759"/>
<feature type="region of interest" description="Disordered" evidence="1">
    <location>
        <begin position="516"/>
        <end position="535"/>
    </location>
</feature>
<sequence length="851" mass="95405">MLRWIGGWLDCFRPLREVLHPGIRPEAPQDHLFNCEHKAGDASAVHSDASADELPETLLLRETLFDVLHPEFRPEAPQDHLFNCEHKVVSAGGELRRQAAQFAHDALRVHISRPELLVKCKYCMPCVELFSSDRHPIIKVLDEALYWSGLEDGRLLLDSEELDEETRAYDQRDLRFKGLDGADVFLVSLPWAENPVERRHRLERLLTLRQEAYGERDWRVMPTLLRLGIVTAELQDFEKMTESFDHFLERARRTYDSDRISLAHVLSGKMVSLLQTCLSLQESLALEPTDSAAVRRVCQPDLPGLLLRLGVCYRLLGDEDTQVMLERFFQIQEQCGDVVNGIEILATRFYLQTLLESSEQINLLKRAVELLERQYGWENHLTALAAAKLDSASRQPGAEQRSSEASKKVVVSIGAGDMVQIQNGILMKSKRLSRAHFEIVDAKTSPKLPAGVTPLSPVLRLLPHGRFQNPVLLLLPISTGEIGVEAVKAWRSKPHGEWELLTPEVIEEYERVRRVPAPEQVESADQSSSDDAPDDGKTYLLGFRLEHFSWMVAGVVHDETSASPPPPPWPPAEDVWSLDVPPEGLYAEVYSTEENTFIAGGPVRPQDFPGGSVSDVALQEVAEAIAGVERYTPRLVQVLPYLPPPPPPPPPETEDYQPPPPPLLAPLPSPSEDEPAPAQPQPPPPPPAPVAEDERTHLMVSGRFNDDNMVAYIKSVRDILTQKGVPIFMVETQGAGDAFGTQTLEGLHLAKALLAFCGTDYGQRTGARYETYVELRYAYDNSLEIIPIQLCDTFPPRPPDLAGRAQNRAILARDLMRIVDKDMSDAERVADEILDAWTRRLQALRVYARSY</sequence>